<feature type="compositionally biased region" description="Basic and acidic residues" evidence="1">
    <location>
        <begin position="765"/>
        <end position="777"/>
    </location>
</feature>
<feature type="compositionally biased region" description="Low complexity" evidence="1">
    <location>
        <begin position="922"/>
        <end position="932"/>
    </location>
</feature>
<feature type="compositionally biased region" description="Acidic residues" evidence="1">
    <location>
        <begin position="826"/>
        <end position="837"/>
    </location>
</feature>
<sequence>MAGGENEAGEKRIVIRTITKKHSTKKEKSKHKKRNPSTVNIQRLLNRQEYNEKGYVNVCTQTPVSPAVARALSSWSDAGSPLIIHGPCQKNFYYYENYASYKCIDGRKVLQNCVPMNEPNSEAIAINSTLITTHFRSICVQYDSNNVQFMRTHCVDNTEDMPKFMKPGSENDYAKMTIICKFDKTIQTLVRIIKLKKKRKICKHKKDKKVVSDVLYLCKRNAFVPIECQSKDFKGNLMTVPIGKQKADGANYLYSCDRIKAVHKSKKKESALETKIVETIITVTGTSRAVDEVVFRRIKCLHYKDDGISYDEIEVDGQNLILPDGTNIICTNTTGYVQKIYKSANQTTVAVHQKECVDPLNSSNKIQEGGKHTFNGNQYVCVKERSFLQLRLIGCTNSKGSEYQTCDAQEGLVTYYDKSCAYNGTKVPSGTYYIIPSDKSLRPRLICKRQNMPSSNSTKSDGNHKVYWNVLKFNDCVDKKGNPVPINGIDPSFAKSSKEEEDKLVEFCSLPANGGLLEIGKAHAIPCKYLGKNYSFNESFVAGLDSLVCNLNGKVEKKGCFYAPTELQLKLGEVVNLDDETFVRCESNSSGYVLTNKPKMCEKELGDEAPFGSTYEDSTSIKVCSRQTIGPVNGVWMLTHCIFGIMKVRKVGECFFAFNNYSKCQEDDQHKPVYAPATYEECAPKREVTVTNAKGAVMEKHVAVIPQTDFEKKSFVGAKVPMKSIGSEDDEDGDYSPEESEPEDEGDDEDNRKTTTKEEEDESAEEKSPEKDDEKPSKGPKTKKRKSPKTSKGPMRELEIDLPTEKTPLSEENVDSEESNKPASQEQDDQVEEEIVEEEHIVTKNKGPETQDDEGIEQDKKKPNGGQEDAEEVEETEETISENKVPKKFPKKDEEGSEEMGEPISNVKKGLARLPEKKEGIDTTTDTIGSTSPVSNEDVAKKPGDKILEIPSDSGEHITDVEITQKNKGNSPPSTATDEPSETDEATQETISSSEEKKATTTAAKTASADEEEGQLTSTAPKTPSGRMVEEKKLKSGETDSIPIGENSGSSEKPKDKIPIESSSNEQEVTEHKNTPGQYSISITSSSREKPTENTEKTGISKNGKPEDTTSESSTEEKLPNDSPEGSQEEENTSTPQTNKGRMVEEKKQEPKEEEPENESGEEPKEEEPENESGEEHKKKPSPDSKNSVEGNLGEVEETIVTTKNGKPKNSTIGQEEDEHVPSEEISTEPFEKSTETEHVVVNHINKPSNNTADYGVEAPEENFPEGSSAESTKMALLENIQTSQRTKRRKLARRRKTTSGPKIADQKHVKGDDKSLSQEVDSTPDAATKTSISSKRIVREHKKNPVFNSNKSSEEEITQETKTIPSKPKEKPTSTAIDSTEQPGKSKEEPETVESLENAKPTRTTTKSSAEENSVETPTKAGNRRQIVEESTKPSEEQEKSPKEQKILKRLKMLCQEVLEKKRWSLQPPALHQMKKNQPRKTIAGTMTLSLIPVLQVLKKEL</sequence>
<feature type="compositionally biased region" description="Polar residues" evidence="1">
    <location>
        <begin position="966"/>
        <end position="978"/>
    </location>
</feature>
<feature type="compositionally biased region" description="Polar residues" evidence="1">
    <location>
        <begin position="1374"/>
        <end position="1384"/>
    </location>
</feature>
<feature type="compositionally biased region" description="Basic and acidic residues" evidence="1">
    <location>
        <begin position="838"/>
        <end position="849"/>
    </location>
</feature>
<organism evidence="2 3">
    <name type="scientific">Ditylenchus dipsaci</name>
    <dbReference type="NCBI Taxonomy" id="166011"/>
    <lineage>
        <taxon>Eukaryota</taxon>
        <taxon>Metazoa</taxon>
        <taxon>Ecdysozoa</taxon>
        <taxon>Nematoda</taxon>
        <taxon>Chromadorea</taxon>
        <taxon>Rhabditida</taxon>
        <taxon>Tylenchina</taxon>
        <taxon>Tylenchomorpha</taxon>
        <taxon>Sphaerularioidea</taxon>
        <taxon>Anguinidae</taxon>
        <taxon>Anguininae</taxon>
        <taxon>Ditylenchus</taxon>
    </lineage>
</organism>
<feature type="region of interest" description="Disordered" evidence="1">
    <location>
        <begin position="721"/>
        <end position="1447"/>
    </location>
</feature>
<feature type="compositionally biased region" description="Basic and acidic residues" evidence="1">
    <location>
        <begin position="1028"/>
        <end position="1038"/>
    </location>
</feature>
<evidence type="ECO:0000256" key="1">
    <source>
        <dbReference type="SAM" id="MobiDB-lite"/>
    </source>
</evidence>
<feature type="compositionally biased region" description="Polar residues" evidence="1">
    <location>
        <begin position="1075"/>
        <end position="1086"/>
    </location>
</feature>
<feature type="compositionally biased region" description="Basic residues" evidence="1">
    <location>
        <begin position="778"/>
        <end position="789"/>
    </location>
</feature>
<feature type="compositionally biased region" description="Basic and acidic residues" evidence="1">
    <location>
        <begin position="1087"/>
        <end position="1096"/>
    </location>
</feature>
<feature type="compositionally biased region" description="Basic residues" evidence="1">
    <location>
        <begin position="1286"/>
        <end position="1298"/>
    </location>
</feature>
<feature type="compositionally biased region" description="Basic and acidic residues" evidence="1">
    <location>
        <begin position="1230"/>
        <end position="1241"/>
    </location>
</feature>
<proteinExistence type="predicted"/>
<dbReference type="Proteomes" id="UP000887574">
    <property type="component" value="Unplaced"/>
</dbReference>
<feature type="compositionally biased region" description="Acidic residues" evidence="1">
    <location>
        <begin position="1152"/>
        <end position="1173"/>
    </location>
</feature>
<feature type="compositionally biased region" description="Basic and acidic residues" evidence="1">
    <location>
        <begin position="1427"/>
        <end position="1447"/>
    </location>
</feature>
<feature type="compositionally biased region" description="Basic and acidic residues" evidence="1">
    <location>
        <begin position="1142"/>
        <end position="1151"/>
    </location>
</feature>
<protein>
    <submittedName>
        <fullName evidence="3">Uncharacterized protein</fullName>
    </submittedName>
</protein>
<keyword evidence="2" id="KW-1185">Reference proteome</keyword>
<feature type="compositionally biased region" description="Basic residues" evidence="1">
    <location>
        <begin position="18"/>
        <end position="35"/>
    </location>
</feature>
<feature type="compositionally biased region" description="Basic and acidic residues" evidence="1">
    <location>
        <begin position="1305"/>
        <end position="1317"/>
    </location>
</feature>
<accession>A0A915EG48</accession>
<feature type="compositionally biased region" description="Basic and acidic residues" evidence="1">
    <location>
        <begin position="938"/>
        <end position="965"/>
    </location>
</feature>
<feature type="compositionally biased region" description="Acidic residues" evidence="1">
    <location>
        <begin position="868"/>
        <end position="880"/>
    </location>
</feature>
<evidence type="ECO:0000313" key="2">
    <source>
        <dbReference type="Proteomes" id="UP000887574"/>
    </source>
</evidence>
<evidence type="ECO:0000313" key="3">
    <source>
        <dbReference type="WBParaSite" id="jg599"/>
    </source>
</evidence>
<dbReference type="WBParaSite" id="jg599">
    <property type="protein sequence ID" value="jg599"/>
    <property type="gene ID" value="jg599"/>
</dbReference>
<reference evidence="3" key="1">
    <citation type="submission" date="2022-11" db="UniProtKB">
        <authorList>
            <consortium name="WormBaseParasite"/>
        </authorList>
    </citation>
    <scope>IDENTIFICATION</scope>
</reference>
<name>A0A915EG48_9BILA</name>
<feature type="compositionally biased region" description="Polar residues" evidence="1">
    <location>
        <begin position="1200"/>
        <end position="1214"/>
    </location>
</feature>
<feature type="region of interest" description="Disordered" evidence="1">
    <location>
        <begin position="1"/>
        <end position="36"/>
    </location>
</feature>
<feature type="compositionally biased region" description="Basic and acidic residues" evidence="1">
    <location>
        <begin position="1174"/>
        <end position="1183"/>
    </location>
</feature>
<feature type="compositionally biased region" description="Acidic residues" evidence="1">
    <location>
        <begin position="727"/>
        <end position="749"/>
    </location>
</feature>
<feature type="compositionally biased region" description="Polar residues" evidence="1">
    <location>
        <begin position="1402"/>
        <end position="1418"/>
    </location>
</feature>